<dbReference type="SUPFAM" id="SSF51261">
    <property type="entry name" value="Duplicated hybrid motif"/>
    <property type="match status" value="1"/>
</dbReference>
<comment type="caution">
    <text evidence="3">The sequence shown here is derived from an EMBL/GenBank/DDBJ whole genome shotgun (WGS) entry which is preliminary data.</text>
</comment>
<proteinExistence type="predicted"/>
<dbReference type="InterPro" id="IPR018392">
    <property type="entry name" value="LysM"/>
</dbReference>
<dbReference type="PANTHER" id="PTHR21666">
    <property type="entry name" value="PEPTIDASE-RELATED"/>
    <property type="match status" value="1"/>
</dbReference>
<dbReference type="InterPro" id="IPR011055">
    <property type="entry name" value="Dup_hybrid_motif"/>
</dbReference>
<feature type="chain" id="PRO_5039334983" description="LysM domain-containing protein" evidence="1">
    <location>
        <begin position="26"/>
        <end position="267"/>
    </location>
</feature>
<dbReference type="SMART" id="SM00257">
    <property type="entry name" value="LysM"/>
    <property type="match status" value="2"/>
</dbReference>
<evidence type="ECO:0000313" key="4">
    <source>
        <dbReference type="Proteomes" id="UP000295681"/>
    </source>
</evidence>
<name>A0A4R5N7F1_9LACO</name>
<dbReference type="PROSITE" id="PS51782">
    <property type="entry name" value="LYSM"/>
    <property type="match status" value="2"/>
</dbReference>
<keyword evidence="4" id="KW-1185">Reference proteome</keyword>
<dbReference type="SUPFAM" id="SSF54106">
    <property type="entry name" value="LysM domain"/>
    <property type="match status" value="1"/>
</dbReference>
<dbReference type="Pfam" id="PF01476">
    <property type="entry name" value="LysM"/>
    <property type="match status" value="2"/>
</dbReference>
<accession>A0A4R5N7F1</accession>
<gene>
    <name evidence="3" type="ORF">C5L23_000157</name>
</gene>
<evidence type="ECO:0000256" key="1">
    <source>
        <dbReference type="SAM" id="SignalP"/>
    </source>
</evidence>
<dbReference type="RefSeq" id="WP_010006661.1">
    <property type="nucleotide sequence ID" value="NZ_JAGYGP010000005.1"/>
</dbReference>
<feature type="domain" description="LysM" evidence="2">
    <location>
        <begin position="28"/>
        <end position="72"/>
    </location>
</feature>
<feature type="signal peptide" evidence="1">
    <location>
        <begin position="1"/>
        <end position="25"/>
    </location>
</feature>
<sequence length="267" mass="29770">MFNKRMVTTFSLACIGIMLSTKTIAADTTVMVQPNDTLSAIGQRYDISVEALSDYNQLMNRHLIIPGQKINIPSERIYNVKMGDTLSQIAEKYHVDMATIMRQNHLQNPHLIFVGQQLYVGEQRKSVRNKCYRTPVSQPYITSGFGPRSFDGFHMGVDIISQTNDLNIYAALGGRVVSDLGWSWVGPNGGGGNMVMIQQDDGNYAFYAHLAHKKVVIGQRVSQGEVIGTMGETGNAFGVHLHFELRRYLTPYCHEALINPSTRLGIE</sequence>
<dbReference type="AlphaFoldDB" id="A0A4R5N7F1"/>
<dbReference type="Gene3D" id="2.70.70.10">
    <property type="entry name" value="Glucose Permease (Domain IIA)"/>
    <property type="match status" value="1"/>
</dbReference>
<dbReference type="PANTHER" id="PTHR21666:SF270">
    <property type="entry name" value="MUREIN HYDROLASE ACTIVATOR ENVC"/>
    <property type="match status" value="1"/>
</dbReference>
<dbReference type="Proteomes" id="UP000295681">
    <property type="component" value="Unassembled WGS sequence"/>
</dbReference>
<dbReference type="GO" id="GO:0004222">
    <property type="term" value="F:metalloendopeptidase activity"/>
    <property type="evidence" value="ECO:0007669"/>
    <property type="project" value="TreeGrafter"/>
</dbReference>
<dbReference type="CDD" id="cd12797">
    <property type="entry name" value="M23_peptidase"/>
    <property type="match status" value="1"/>
</dbReference>
<dbReference type="InterPro" id="IPR050570">
    <property type="entry name" value="Cell_wall_metabolism_enzyme"/>
</dbReference>
<protein>
    <recommendedName>
        <fullName evidence="2">LysM domain-containing protein</fullName>
    </recommendedName>
</protein>
<dbReference type="InterPro" id="IPR036779">
    <property type="entry name" value="LysM_dom_sf"/>
</dbReference>
<evidence type="ECO:0000313" key="3">
    <source>
        <dbReference type="EMBL" id="TDG67203.1"/>
    </source>
</evidence>
<reference evidence="3 4" key="1">
    <citation type="journal article" date="2019" name="Appl. Microbiol. Biotechnol.">
        <title>Uncovering carbohydrate metabolism through a genotype-phenotype association study of 56 lactic acid bacteria genomes.</title>
        <authorList>
            <person name="Buron-Moles G."/>
            <person name="Chailyan A."/>
            <person name="Dolejs I."/>
            <person name="Forster J."/>
            <person name="Miks M.H."/>
        </authorList>
    </citation>
    <scope>NUCLEOTIDE SEQUENCE [LARGE SCALE GENOMIC DNA]</scope>
    <source>
        <strain evidence="3 4">ATCC 700006</strain>
    </source>
</reference>
<feature type="domain" description="LysM" evidence="2">
    <location>
        <begin position="76"/>
        <end position="120"/>
    </location>
</feature>
<keyword evidence="1" id="KW-0732">Signal</keyword>
<dbReference type="Pfam" id="PF01551">
    <property type="entry name" value="Peptidase_M23"/>
    <property type="match status" value="1"/>
</dbReference>
<evidence type="ECO:0000259" key="2">
    <source>
        <dbReference type="PROSITE" id="PS51782"/>
    </source>
</evidence>
<dbReference type="STRING" id="907931.GCA_000165675_01935"/>
<dbReference type="Gene3D" id="3.10.350.10">
    <property type="entry name" value="LysM domain"/>
    <property type="match status" value="2"/>
</dbReference>
<dbReference type="InterPro" id="IPR016047">
    <property type="entry name" value="M23ase_b-sheet_dom"/>
</dbReference>
<dbReference type="CDD" id="cd00118">
    <property type="entry name" value="LysM"/>
    <property type="match status" value="2"/>
</dbReference>
<dbReference type="EMBL" id="PUFI01000016">
    <property type="protein sequence ID" value="TDG67203.1"/>
    <property type="molecule type" value="Genomic_DNA"/>
</dbReference>
<organism evidence="3 4">
    <name type="scientific">Leuconostoc fallax</name>
    <dbReference type="NCBI Taxonomy" id="1251"/>
    <lineage>
        <taxon>Bacteria</taxon>
        <taxon>Bacillati</taxon>
        <taxon>Bacillota</taxon>
        <taxon>Bacilli</taxon>
        <taxon>Lactobacillales</taxon>
        <taxon>Lactobacillaceae</taxon>
        <taxon>Leuconostoc</taxon>
    </lineage>
</organism>